<evidence type="ECO:0000313" key="3">
    <source>
        <dbReference type="Proteomes" id="UP001140502"/>
    </source>
</evidence>
<feature type="compositionally biased region" description="Basic and acidic residues" evidence="1">
    <location>
        <begin position="47"/>
        <end position="70"/>
    </location>
</feature>
<dbReference type="AlphaFoldDB" id="A0A9W8W798"/>
<name>A0A9W8W798_9HYPO</name>
<evidence type="ECO:0000313" key="2">
    <source>
        <dbReference type="EMBL" id="KAJ4314362.1"/>
    </source>
</evidence>
<evidence type="ECO:0000256" key="1">
    <source>
        <dbReference type="SAM" id="MobiDB-lite"/>
    </source>
</evidence>
<gene>
    <name evidence="2" type="ORF">N0V84_008942</name>
</gene>
<reference evidence="2" key="1">
    <citation type="submission" date="2022-10" db="EMBL/GenBank/DDBJ databases">
        <title>Tapping the CABI collections for fungal endophytes: first genome assemblies for Collariella, Neodidymelliopsis, Ascochyta clinopodiicola, Didymella pomorum, Didymosphaeria variabile, Neocosmospora piperis and Neocucurbitaria cava.</title>
        <authorList>
            <person name="Hill R."/>
        </authorList>
    </citation>
    <scope>NUCLEOTIDE SEQUENCE</scope>
    <source>
        <strain evidence="2">IMI 366586</strain>
    </source>
</reference>
<accession>A0A9W8W798</accession>
<dbReference type="EMBL" id="JAPEUR010000232">
    <property type="protein sequence ID" value="KAJ4314362.1"/>
    <property type="molecule type" value="Genomic_DNA"/>
</dbReference>
<sequence length="70" mass="7402">MTFTEEAVVSYGSEKVTEKHFRQSFTSCGCPLCKTSGHGTGASGSKSAEEKGGKKEGKEDKEGKEGKKIA</sequence>
<organism evidence="2 3">
    <name type="scientific">Fusarium piperis</name>
    <dbReference type="NCBI Taxonomy" id="1435070"/>
    <lineage>
        <taxon>Eukaryota</taxon>
        <taxon>Fungi</taxon>
        <taxon>Dikarya</taxon>
        <taxon>Ascomycota</taxon>
        <taxon>Pezizomycotina</taxon>
        <taxon>Sordariomycetes</taxon>
        <taxon>Hypocreomycetidae</taxon>
        <taxon>Hypocreales</taxon>
        <taxon>Nectriaceae</taxon>
        <taxon>Fusarium</taxon>
        <taxon>Fusarium solani species complex</taxon>
    </lineage>
</organism>
<keyword evidence="3" id="KW-1185">Reference proteome</keyword>
<proteinExistence type="predicted"/>
<dbReference type="Proteomes" id="UP001140502">
    <property type="component" value="Unassembled WGS sequence"/>
</dbReference>
<protein>
    <submittedName>
        <fullName evidence="2">Uncharacterized protein</fullName>
    </submittedName>
</protein>
<feature type="region of interest" description="Disordered" evidence="1">
    <location>
        <begin position="36"/>
        <end position="70"/>
    </location>
</feature>
<comment type="caution">
    <text evidence="2">The sequence shown here is derived from an EMBL/GenBank/DDBJ whole genome shotgun (WGS) entry which is preliminary data.</text>
</comment>